<evidence type="ECO:0000313" key="2">
    <source>
        <dbReference type="Proteomes" id="UP000000692"/>
    </source>
</evidence>
<dbReference type="KEGG" id="kvl:KVU_2368"/>
<keyword evidence="1" id="KW-0328">Glycosyltransferase</keyword>
<dbReference type="OrthoDB" id="5672604at2"/>
<dbReference type="InterPro" id="IPR029044">
    <property type="entry name" value="Nucleotide-diphossugar_trans"/>
</dbReference>
<sequence length="299" mass="33460">MRASQSNHPQFVLVTDSGLLRPTLFTAWGLMQHVKGDGLLHIWGDGLSPAEVALIAQLQPVNPRLRLEFSALSKAEMAGAKGPDARISGASMGRLLIPKKLDGRVLYIDGDTRITADPSQIFDLDMQGKPLAAVRDYVVSKWCRNGAPPDKPRVRELRQLMGQEDISHYFNSGVLLIDTSAVRATPALFDAMTDVIRASASPWGDQDHLNSIFTGNVRLLDPAWNSSWSRTREQRAFIRSSGALDNELTGLSDVIVHFHGSNKPWLGPRYDFWSRRGRAVMAYRRVQKRFQRAFPLLRF</sequence>
<organism evidence="1 2">
    <name type="scientific">Ketogulonicigenium vulgare (strain WSH-001)</name>
    <dbReference type="NCBI Taxonomy" id="759362"/>
    <lineage>
        <taxon>Bacteria</taxon>
        <taxon>Pseudomonadati</taxon>
        <taxon>Pseudomonadota</taxon>
        <taxon>Alphaproteobacteria</taxon>
        <taxon>Rhodobacterales</taxon>
        <taxon>Roseobacteraceae</taxon>
        <taxon>Ketogulonicigenium</taxon>
    </lineage>
</organism>
<dbReference type="SUPFAM" id="SSF53448">
    <property type="entry name" value="Nucleotide-diphospho-sugar transferases"/>
    <property type="match status" value="1"/>
</dbReference>
<dbReference type="EC" id="2.4.1.-" evidence="1"/>
<keyword evidence="1" id="KW-0808">Transferase</keyword>
<dbReference type="Gene3D" id="3.90.550.10">
    <property type="entry name" value="Spore Coat Polysaccharide Biosynthesis Protein SpsA, Chain A"/>
    <property type="match status" value="1"/>
</dbReference>
<dbReference type="AlphaFoldDB" id="F9Y717"/>
<name>F9Y717_KETVW</name>
<dbReference type="HOGENOM" id="CLU_1033577_0_0_5"/>
<proteinExistence type="predicted"/>
<gene>
    <name evidence="1" type="primary">lpcA</name>
    <name evidence="1" type="ordered locus">KVU_2368</name>
</gene>
<dbReference type="EMBL" id="CP002018">
    <property type="protein sequence ID" value="AEM42207.1"/>
    <property type="molecule type" value="Genomic_DNA"/>
</dbReference>
<reference evidence="1 2" key="1">
    <citation type="journal article" date="2011" name="J. Bacteriol.">
        <title>Complete genome sequence of the industrial strain Ketogulonicigenium vulgare WSH-001.</title>
        <authorList>
            <person name="Liu L."/>
            <person name="Li Y."/>
            <person name="Zhang J."/>
            <person name="Zhou Z."/>
            <person name="Liu J."/>
            <person name="Li X."/>
            <person name="Zhou J."/>
            <person name="Du G."/>
            <person name="Wang L."/>
            <person name="Chen J."/>
        </authorList>
    </citation>
    <scope>NUCLEOTIDE SEQUENCE [LARGE SCALE GENOMIC DNA]</scope>
    <source>
        <strain evidence="1 2">WSH-001</strain>
    </source>
</reference>
<dbReference type="InterPro" id="IPR002495">
    <property type="entry name" value="Glyco_trans_8"/>
</dbReference>
<dbReference type="eggNOG" id="COG1442">
    <property type="taxonomic scope" value="Bacteria"/>
</dbReference>
<dbReference type="GO" id="GO:0016757">
    <property type="term" value="F:glycosyltransferase activity"/>
    <property type="evidence" value="ECO:0007669"/>
    <property type="project" value="UniProtKB-KW"/>
</dbReference>
<keyword evidence="2" id="KW-1185">Reference proteome</keyword>
<accession>F9Y717</accession>
<dbReference type="Pfam" id="PF01501">
    <property type="entry name" value="Glyco_transf_8"/>
    <property type="match status" value="1"/>
</dbReference>
<dbReference type="Proteomes" id="UP000000692">
    <property type="component" value="Chromosome"/>
</dbReference>
<evidence type="ECO:0000313" key="1">
    <source>
        <dbReference type="EMBL" id="AEM42207.1"/>
    </source>
</evidence>
<protein>
    <submittedName>
        <fullName evidence="1">Lipopolysaccharide 3-alpha-galactosyltransferase</fullName>
        <ecNumber evidence="1">2.4.1.-</ecNumber>
    </submittedName>
</protein>